<dbReference type="PROSITE" id="PS50111">
    <property type="entry name" value="CHEMOTAXIS_TRANSDUC_2"/>
    <property type="match status" value="1"/>
</dbReference>
<dbReference type="Pfam" id="PF00015">
    <property type="entry name" value="MCPsignal"/>
    <property type="match status" value="1"/>
</dbReference>
<sequence>MLLLLLGIIVILSGVLIYDARGIQNDADHFILKSSAAGYLNQAAGVQAVERGVGSLLLAGGDSNRINQYNELGKKGDAFSRQATEKAKKLADAMDSNELQRLVDNVEDARAKVASSRSRVLQGTIDVSTWMTTATNLIFAEFALRDALFLPQTPKENIIHYNNVIRSNVGYLAEYAGRERAIISTIIPAGEPIPEKSLETLNQYRTIVEQSAQKILALKSATGVDQDLLQAIEVFEHQFLNEYEGIRQGVYQASANGAVYPVTAGEWIDAATKAINTALQLSEKVGDVSGKELTKMEAVANREFSASILFFLLALGIFFAISYYVKNKIVKPLEAGIYQLSNASAEVGCASEQVSSSSQELAQSSSEQAAGIQQTTASLEQMSAQLKQTAGNAGQAEQQMDITKPLIEEGLSAIERMNETMREIKESSQKTSNIIKTIDDIAFQTNLLALNAAVEAARAGEAGKGFAVVADEVRKLAQRSAIAAQDTSGLIAGSQESTAKGTQVAEDVSKGLEKISASIDEIFTLIAEISGAAKEQSKGVEEMNTVMAEMDRAIQDNASNSEESASAAEELSSQSVELKELVKELTHLLGETDQGPSRQPVQPTKKTMPPARRILHKVMGRDPVNKRNKSTQNHKSNRAKRAFRVAG</sequence>
<dbReference type="Gene3D" id="1.10.287.950">
    <property type="entry name" value="Methyl-accepting chemotaxis protein"/>
    <property type="match status" value="1"/>
</dbReference>
<dbReference type="SMART" id="SM00283">
    <property type="entry name" value="MA"/>
    <property type="match status" value="1"/>
</dbReference>
<feature type="region of interest" description="Disordered" evidence="4">
    <location>
        <begin position="588"/>
        <end position="647"/>
    </location>
</feature>
<dbReference type="EMBL" id="FXTP01000010">
    <property type="protein sequence ID" value="SMO77893.1"/>
    <property type="molecule type" value="Genomic_DNA"/>
</dbReference>
<accession>A0A521E1Q7</accession>
<dbReference type="GO" id="GO:0016020">
    <property type="term" value="C:membrane"/>
    <property type="evidence" value="ECO:0007669"/>
    <property type="project" value="InterPro"/>
</dbReference>
<keyword evidence="5" id="KW-1133">Transmembrane helix</keyword>
<dbReference type="AlphaFoldDB" id="A0A521E1Q7"/>
<dbReference type="InterPro" id="IPR051310">
    <property type="entry name" value="MCP_chemotaxis"/>
</dbReference>
<evidence type="ECO:0000256" key="3">
    <source>
        <dbReference type="PROSITE-ProRule" id="PRU00284"/>
    </source>
</evidence>
<dbReference type="CDD" id="cd11386">
    <property type="entry name" value="MCP_signal"/>
    <property type="match status" value="1"/>
</dbReference>
<comment type="similarity">
    <text evidence="2">Belongs to the methyl-accepting chemotaxis (MCP) protein family.</text>
</comment>
<dbReference type="SUPFAM" id="SSF58104">
    <property type="entry name" value="Methyl-accepting chemotaxis protein (MCP) signaling domain"/>
    <property type="match status" value="1"/>
</dbReference>
<keyword evidence="1" id="KW-0145">Chemotaxis</keyword>
<keyword evidence="5" id="KW-0472">Membrane</keyword>
<evidence type="ECO:0000256" key="1">
    <source>
        <dbReference type="ARBA" id="ARBA00022500"/>
    </source>
</evidence>
<proteinExistence type="inferred from homology"/>
<keyword evidence="5" id="KW-0812">Transmembrane</keyword>
<dbReference type="GO" id="GO:0007165">
    <property type="term" value="P:signal transduction"/>
    <property type="evidence" value="ECO:0007669"/>
    <property type="project" value="UniProtKB-KW"/>
</dbReference>
<evidence type="ECO:0000256" key="2">
    <source>
        <dbReference type="ARBA" id="ARBA00029447"/>
    </source>
</evidence>
<evidence type="ECO:0000256" key="4">
    <source>
        <dbReference type="SAM" id="MobiDB-lite"/>
    </source>
</evidence>
<evidence type="ECO:0000256" key="5">
    <source>
        <dbReference type="SAM" id="Phobius"/>
    </source>
</evidence>
<keyword evidence="3" id="KW-0807">Transducer</keyword>
<gene>
    <name evidence="7" type="ORF">SAMN06265219_11071</name>
</gene>
<organism evidence="7 8">
    <name type="scientific">Gracilimonas mengyeensis</name>
    <dbReference type="NCBI Taxonomy" id="1302730"/>
    <lineage>
        <taxon>Bacteria</taxon>
        <taxon>Pseudomonadati</taxon>
        <taxon>Balneolota</taxon>
        <taxon>Balneolia</taxon>
        <taxon>Balneolales</taxon>
        <taxon>Balneolaceae</taxon>
        <taxon>Gracilimonas</taxon>
    </lineage>
</organism>
<evidence type="ECO:0000259" key="6">
    <source>
        <dbReference type="PROSITE" id="PS50111"/>
    </source>
</evidence>
<dbReference type="GO" id="GO:0006935">
    <property type="term" value="P:chemotaxis"/>
    <property type="evidence" value="ECO:0007669"/>
    <property type="project" value="UniProtKB-KW"/>
</dbReference>
<feature type="domain" description="Methyl-accepting transducer" evidence="6">
    <location>
        <begin position="343"/>
        <end position="572"/>
    </location>
</feature>
<evidence type="ECO:0000313" key="8">
    <source>
        <dbReference type="Proteomes" id="UP000317557"/>
    </source>
</evidence>
<feature type="transmembrane region" description="Helical" evidence="5">
    <location>
        <begin position="304"/>
        <end position="325"/>
    </location>
</feature>
<protein>
    <submittedName>
        <fullName evidence="7">Methyl-accepting chemotaxis protein</fullName>
    </submittedName>
</protein>
<evidence type="ECO:0000313" key="7">
    <source>
        <dbReference type="EMBL" id="SMO77893.1"/>
    </source>
</evidence>
<name>A0A521E1Q7_9BACT</name>
<dbReference type="InterPro" id="IPR004089">
    <property type="entry name" value="MCPsignal_dom"/>
</dbReference>
<keyword evidence="8" id="KW-1185">Reference proteome</keyword>
<feature type="compositionally biased region" description="Basic residues" evidence="4">
    <location>
        <begin position="635"/>
        <end position="647"/>
    </location>
</feature>
<dbReference type="Proteomes" id="UP000317557">
    <property type="component" value="Unassembled WGS sequence"/>
</dbReference>
<reference evidence="7 8" key="1">
    <citation type="submission" date="2017-05" db="EMBL/GenBank/DDBJ databases">
        <authorList>
            <person name="Varghese N."/>
            <person name="Submissions S."/>
        </authorList>
    </citation>
    <scope>NUCLEOTIDE SEQUENCE [LARGE SCALE GENOMIC DNA]</scope>
    <source>
        <strain evidence="7 8">DSM 21985</strain>
    </source>
</reference>
<feature type="compositionally biased region" description="Polar residues" evidence="4">
    <location>
        <begin position="594"/>
        <end position="605"/>
    </location>
</feature>
<dbReference type="PANTHER" id="PTHR43531">
    <property type="entry name" value="PROTEIN ICFG"/>
    <property type="match status" value="1"/>
</dbReference>
<dbReference type="PANTHER" id="PTHR43531:SF11">
    <property type="entry name" value="METHYL-ACCEPTING CHEMOTAXIS PROTEIN 3"/>
    <property type="match status" value="1"/>
</dbReference>